<dbReference type="Proteomes" id="UP001497644">
    <property type="component" value="Chromosome 7"/>
</dbReference>
<keyword evidence="3" id="KW-1185">Reference proteome</keyword>
<feature type="compositionally biased region" description="Basic and acidic residues" evidence="1">
    <location>
        <begin position="43"/>
        <end position="52"/>
    </location>
</feature>
<feature type="compositionally biased region" description="Polar residues" evidence="1">
    <location>
        <begin position="53"/>
        <end position="63"/>
    </location>
</feature>
<evidence type="ECO:0000313" key="2">
    <source>
        <dbReference type="EMBL" id="CAL1686690.1"/>
    </source>
</evidence>
<organism evidence="2 3">
    <name type="scientific">Lasius platythorax</name>
    <dbReference type="NCBI Taxonomy" id="488582"/>
    <lineage>
        <taxon>Eukaryota</taxon>
        <taxon>Metazoa</taxon>
        <taxon>Ecdysozoa</taxon>
        <taxon>Arthropoda</taxon>
        <taxon>Hexapoda</taxon>
        <taxon>Insecta</taxon>
        <taxon>Pterygota</taxon>
        <taxon>Neoptera</taxon>
        <taxon>Endopterygota</taxon>
        <taxon>Hymenoptera</taxon>
        <taxon>Apocrita</taxon>
        <taxon>Aculeata</taxon>
        <taxon>Formicoidea</taxon>
        <taxon>Formicidae</taxon>
        <taxon>Formicinae</taxon>
        <taxon>Lasius</taxon>
        <taxon>Lasius</taxon>
    </lineage>
</organism>
<feature type="region of interest" description="Disordered" evidence="1">
    <location>
        <begin position="1"/>
        <end position="69"/>
    </location>
</feature>
<name>A0AAV2P1C1_9HYME</name>
<proteinExistence type="predicted"/>
<dbReference type="AlphaFoldDB" id="A0AAV2P1C1"/>
<protein>
    <submittedName>
        <fullName evidence="2">Uncharacterized protein</fullName>
    </submittedName>
</protein>
<reference evidence="2" key="1">
    <citation type="submission" date="2024-04" db="EMBL/GenBank/DDBJ databases">
        <authorList>
            <consortium name="Molecular Ecology Group"/>
        </authorList>
    </citation>
    <scope>NUCLEOTIDE SEQUENCE</scope>
</reference>
<sequence length="69" mass="7588">MIIAPERRRTLDDAGGRAGHAKLANERPKNFESGCGEDWGGSKGDRISHEYDSQSIFQPSIPNASLEME</sequence>
<evidence type="ECO:0000313" key="3">
    <source>
        <dbReference type="Proteomes" id="UP001497644"/>
    </source>
</evidence>
<evidence type="ECO:0000256" key="1">
    <source>
        <dbReference type="SAM" id="MobiDB-lite"/>
    </source>
</evidence>
<accession>A0AAV2P1C1</accession>
<dbReference type="EMBL" id="OZ034830">
    <property type="protein sequence ID" value="CAL1686690.1"/>
    <property type="molecule type" value="Genomic_DNA"/>
</dbReference>
<feature type="compositionally biased region" description="Basic and acidic residues" evidence="1">
    <location>
        <begin position="1"/>
        <end position="15"/>
    </location>
</feature>
<gene>
    <name evidence="2" type="ORF">LPLAT_LOCUS12034</name>
</gene>